<protein>
    <submittedName>
        <fullName evidence="2">Uncharacterized protein</fullName>
    </submittedName>
</protein>
<reference evidence="2 3" key="1">
    <citation type="submission" date="2024-04" db="EMBL/GenBank/DDBJ databases">
        <authorList>
            <person name="Waldvogel A.-M."/>
            <person name="Schoenle A."/>
        </authorList>
    </citation>
    <scope>NUCLEOTIDE SEQUENCE [LARGE SCALE GENOMIC DNA]</scope>
</reference>
<feature type="compositionally biased region" description="Low complexity" evidence="1">
    <location>
        <begin position="42"/>
        <end position="55"/>
    </location>
</feature>
<accession>A0AAV2LEY8</accession>
<name>A0AAV2LEY8_KNICA</name>
<dbReference type="EMBL" id="OZ035844">
    <property type="protein sequence ID" value="CAL1597882.1"/>
    <property type="molecule type" value="Genomic_DNA"/>
</dbReference>
<sequence>MKAAFEAPQQQPTQQRRVSGPRGQEWKRPGPSGALGVHHHSSPSLLSLCPLPRSPVEAFSTRAPSRYRVP</sequence>
<dbReference type="AlphaFoldDB" id="A0AAV2LEY8"/>
<evidence type="ECO:0000313" key="3">
    <source>
        <dbReference type="Proteomes" id="UP001497482"/>
    </source>
</evidence>
<proteinExistence type="predicted"/>
<feature type="compositionally biased region" description="Polar residues" evidence="1">
    <location>
        <begin position="8"/>
        <end position="17"/>
    </location>
</feature>
<gene>
    <name evidence="2" type="ORF">KC01_LOCUS26357</name>
</gene>
<evidence type="ECO:0000256" key="1">
    <source>
        <dbReference type="SAM" id="MobiDB-lite"/>
    </source>
</evidence>
<dbReference type="Proteomes" id="UP001497482">
    <property type="component" value="Chromosome 22"/>
</dbReference>
<evidence type="ECO:0000313" key="2">
    <source>
        <dbReference type="EMBL" id="CAL1597882.1"/>
    </source>
</evidence>
<organism evidence="2 3">
    <name type="scientific">Knipowitschia caucasica</name>
    <name type="common">Caucasian dwarf goby</name>
    <name type="synonym">Pomatoschistus caucasicus</name>
    <dbReference type="NCBI Taxonomy" id="637954"/>
    <lineage>
        <taxon>Eukaryota</taxon>
        <taxon>Metazoa</taxon>
        <taxon>Chordata</taxon>
        <taxon>Craniata</taxon>
        <taxon>Vertebrata</taxon>
        <taxon>Euteleostomi</taxon>
        <taxon>Actinopterygii</taxon>
        <taxon>Neopterygii</taxon>
        <taxon>Teleostei</taxon>
        <taxon>Neoteleostei</taxon>
        <taxon>Acanthomorphata</taxon>
        <taxon>Gobiaria</taxon>
        <taxon>Gobiiformes</taxon>
        <taxon>Gobioidei</taxon>
        <taxon>Gobiidae</taxon>
        <taxon>Gobiinae</taxon>
        <taxon>Knipowitschia</taxon>
    </lineage>
</organism>
<keyword evidence="3" id="KW-1185">Reference proteome</keyword>
<feature type="region of interest" description="Disordered" evidence="1">
    <location>
        <begin position="1"/>
        <end position="70"/>
    </location>
</feature>